<dbReference type="InterPro" id="IPR050239">
    <property type="entry name" value="Sigma-70_RNA_pol_init_factors"/>
</dbReference>
<evidence type="ECO:0000256" key="1">
    <source>
        <dbReference type="ARBA" id="ARBA00023015"/>
    </source>
</evidence>
<reference evidence="5" key="1">
    <citation type="submission" date="2017-09" db="EMBL/GenBank/DDBJ databases">
        <authorList>
            <person name="Campbell M.A."/>
            <person name="Lukasik P."/>
            <person name="Simon C."/>
            <person name="McCutcheon J.P."/>
        </authorList>
    </citation>
    <scope>NUCLEOTIDE SEQUENCE [LARGE SCALE GENOMIC DNA]</scope>
    <source>
        <strain evidence="5">ALECUR</strain>
    </source>
</reference>
<dbReference type="Proteomes" id="UP000229529">
    <property type="component" value="Unassembled WGS sequence"/>
</dbReference>
<organism evidence="5 6">
    <name type="scientific">Candidatus Hodgkinia cicadicola</name>
    <dbReference type="NCBI Taxonomy" id="573658"/>
    <lineage>
        <taxon>Bacteria</taxon>
        <taxon>Pseudomonadati</taxon>
        <taxon>Pseudomonadota</taxon>
        <taxon>Alphaproteobacteria</taxon>
        <taxon>Hyphomicrobiales</taxon>
        <taxon>Candidatus Hodgkinia</taxon>
    </lineage>
</organism>
<keyword evidence="4" id="KW-0804">Transcription</keyword>
<keyword evidence="1" id="KW-0805">Transcription regulation</keyword>
<gene>
    <name evidence="5" type="primary">rpoD</name>
    <name evidence="5" type="ORF">alecur_4</name>
</gene>
<dbReference type="Gene3D" id="1.20.120.1810">
    <property type="match status" value="1"/>
</dbReference>
<name>A0ABX4MHL5_9HYPH</name>
<evidence type="ECO:0000313" key="6">
    <source>
        <dbReference type="Proteomes" id="UP000229529"/>
    </source>
</evidence>
<proteinExistence type="predicted"/>
<evidence type="ECO:0000313" key="5">
    <source>
        <dbReference type="EMBL" id="PIM96612.1"/>
    </source>
</evidence>
<sequence length="403" mass="46688">MEFVIDYTRKVENKVHDIACKFQLMLYINIIKSPVIIKLLYLVLEELHSCTLDVDEILDMDSDYDDFGWSTQCALRTYNYNLECSYIKYIKGYGKENNSWFKSCRCRMCGLIRLLYKVILYRDFSKSCCLIANVLIKLRLDFKFTQLFELLIVFLRYNLNAVELICPYPRRMVGHIVLILKVDSFFRRAKRQMIEACSWIPMNLSAVYRDYGVKRPMLIAAGRLGLLISVNRFNFLGNQHFSAYAKWWVKQKIIQVIIKESGGLETIRNASNKDGKMVKLKRLSLDYCLDESGICEDIGGDDEMIEEDNGQEEEIELPDARDSMISAKLALMSPSEERAVRLKAMSGGKMSLSDIGMDLGLSKEHIRQLLLNVKEKLTSIDTTNIMRYSRKIPIDLPLEDPDE</sequence>
<dbReference type="InterPro" id="IPR013325">
    <property type="entry name" value="RNA_pol_sigma_r2"/>
</dbReference>
<dbReference type="SUPFAM" id="SSF88946">
    <property type="entry name" value="Sigma2 domain of RNA polymerase sigma factors"/>
    <property type="match status" value="1"/>
</dbReference>
<dbReference type="EMBL" id="NXGS01000002">
    <property type="protein sequence ID" value="PIM96612.1"/>
    <property type="molecule type" value="Genomic_DNA"/>
</dbReference>
<dbReference type="SUPFAM" id="SSF88659">
    <property type="entry name" value="Sigma3 and sigma4 domains of RNA polymerase sigma factors"/>
    <property type="match status" value="1"/>
</dbReference>
<dbReference type="InterPro" id="IPR013324">
    <property type="entry name" value="RNA_pol_sigma_r3/r4-like"/>
</dbReference>
<dbReference type="InterPro" id="IPR014284">
    <property type="entry name" value="RNA_pol_sigma-70_dom"/>
</dbReference>
<dbReference type="NCBIfam" id="TIGR02937">
    <property type="entry name" value="sigma70-ECF"/>
    <property type="match status" value="1"/>
</dbReference>
<dbReference type="PANTHER" id="PTHR30603">
    <property type="entry name" value="RNA POLYMERASE SIGMA FACTOR RPO"/>
    <property type="match status" value="1"/>
</dbReference>
<keyword evidence="3" id="KW-0238">DNA-binding</keyword>
<dbReference type="PRINTS" id="PR00046">
    <property type="entry name" value="SIGMA70FCT"/>
</dbReference>
<evidence type="ECO:0000256" key="2">
    <source>
        <dbReference type="ARBA" id="ARBA00023082"/>
    </source>
</evidence>
<evidence type="ECO:0000256" key="3">
    <source>
        <dbReference type="ARBA" id="ARBA00023125"/>
    </source>
</evidence>
<comment type="caution">
    <text evidence="5">The sequence shown here is derived from an EMBL/GenBank/DDBJ whole genome shotgun (WGS) entry which is preliminary data.</text>
</comment>
<accession>A0ABX4MHL5</accession>
<evidence type="ECO:0000256" key="4">
    <source>
        <dbReference type="ARBA" id="ARBA00023163"/>
    </source>
</evidence>
<dbReference type="InterPro" id="IPR000943">
    <property type="entry name" value="RNA_pol_sigma70"/>
</dbReference>
<protein>
    <submittedName>
        <fullName evidence="5">RNA polymerase sigma factor rpoD</fullName>
    </submittedName>
</protein>
<keyword evidence="2" id="KW-0731">Sigma factor</keyword>
<dbReference type="PANTHER" id="PTHR30603:SF60">
    <property type="entry name" value="RNA POLYMERASE SIGMA FACTOR RPOD"/>
    <property type="match status" value="1"/>
</dbReference>
<keyword evidence="6" id="KW-1185">Reference proteome</keyword>